<organism evidence="1 2">
    <name type="scientific">candidate division WOR-3 bacterium</name>
    <dbReference type="NCBI Taxonomy" id="2052148"/>
    <lineage>
        <taxon>Bacteria</taxon>
        <taxon>Bacteria division WOR-3</taxon>
    </lineage>
</organism>
<comment type="caution">
    <text evidence="1">The sequence shown here is derived from an EMBL/GenBank/DDBJ whole genome shotgun (WGS) entry which is preliminary data.</text>
</comment>
<protein>
    <submittedName>
        <fullName evidence="1">Uncharacterized protein</fullName>
    </submittedName>
</protein>
<gene>
    <name evidence="1" type="ORF">ENI34_06075</name>
</gene>
<proteinExistence type="predicted"/>
<sequence length="65" mass="7941">MKRDSIAFEEKFKSKTKIASFFEKQEEVEEMIENMYKPIDLHQIYFRLKEVLSCEQRRNFACNTN</sequence>
<evidence type="ECO:0000313" key="2">
    <source>
        <dbReference type="Proteomes" id="UP000885826"/>
    </source>
</evidence>
<dbReference type="AlphaFoldDB" id="A0A9C9EM78"/>
<reference evidence="1" key="1">
    <citation type="journal article" date="2020" name="mSystems">
        <title>Genome- and Community-Level Interaction Insights into Carbon Utilization and Element Cycling Functions of Hydrothermarchaeota in Hydrothermal Sediment.</title>
        <authorList>
            <person name="Zhou Z."/>
            <person name="Liu Y."/>
            <person name="Xu W."/>
            <person name="Pan J."/>
            <person name="Luo Z.H."/>
            <person name="Li M."/>
        </authorList>
    </citation>
    <scope>NUCLEOTIDE SEQUENCE</scope>
    <source>
        <strain evidence="1">HyVt-388</strain>
    </source>
</reference>
<dbReference type="EMBL" id="DRIG01000064">
    <property type="protein sequence ID" value="HEC78693.1"/>
    <property type="molecule type" value="Genomic_DNA"/>
</dbReference>
<evidence type="ECO:0000313" key="1">
    <source>
        <dbReference type="EMBL" id="HEC78693.1"/>
    </source>
</evidence>
<dbReference type="Proteomes" id="UP000885826">
    <property type="component" value="Unassembled WGS sequence"/>
</dbReference>
<name>A0A9C9EM78_UNCW3</name>
<accession>A0A9C9EM78</accession>